<sequence>MKEQKNFSASGNEQGIGVTREFGKCCGRRKNRGLQKGAWLGFAMAICCTLLFSIRASAGDVTMQNKKWVSGQRYSYTDVNKDGELEEQDHGIGCYKIKITKPGYIRVEVKTSPIPGAKGYVSRGTSVRVLDSRKKEIYDNDDDIYAGKRDFDVALKKGIYYLEIDTNKKYQMRYTFTATGKIKGKKPAVTASKASLLPAGKTVKGVLYCDSNGYYYKIKVPKKKKVTISFNSKMNSGMALQVLVLKGKELRTIDEKGNMEGKDIISWWDIRRRGKDKVSLKLAEGTYYIRLFTFGGGQYYTMKWK</sequence>
<accession>A0AC61R1E9</accession>
<dbReference type="Proteomes" id="UP000307720">
    <property type="component" value="Unassembled WGS sequence"/>
</dbReference>
<evidence type="ECO:0000313" key="2">
    <source>
        <dbReference type="Proteomes" id="UP000307720"/>
    </source>
</evidence>
<protein>
    <submittedName>
        <fullName evidence="1">Uncharacterized protein</fullName>
    </submittedName>
</protein>
<proteinExistence type="predicted"/>
<reference evidence="1" key="1">
    <citation type="submission" date="2019-04" db="EMBL/GenBank/DDBJ databases">
        <title>Microbes associate with the intestines of laboratory mice.</title>
        <authorList>
            <person name="Navarre W."/>
            <person name="Wong E."/>
            <person name="Huang K."/>
            <person name="Tropini C."/>
            <person name="Ng K."/>
            <person name="Yu B."/>
        </authorList>
    </citation>
    <scope>NUCLEOTIDE SEQUENCE</scope>
    <source>
        <strain evidence="1">NM72_1-8</strain>
    </source>
</reference>
<evidence type="ECO:0000313" key="1">
    <source>
        <dbReference type="EMBL" id="TGX99757.1"/>
    </source>
</evidence>
<gene>
    <name evidence="1" type="ORF">E5357_04570</name>
</gene>
<comment type="caution">
    <text evidence="1">The sequence shown here is derived from an EMBL/GenBank/DDBJ whole genome shotgun (WGS) entry which is preliminary data.</text>
</comment>
<keyword evidence="2" id="KW-1185">Reference proteome</keyword>
<name>A0AC61R1E9_9FIRM</name>
<dbReference type="EMBL" id="SRZB01000005">
    <property type="protein sequence ID" value="TGX99757.1"/>
    <property type="molecule type" value="Genomic_DNA"/>
</dbReference>
<organism evidence="1 2">
    <name type="scientific">Hominisplanchenecus murintestinalis</name>
    <dbReference type="NCBI Taxonomy" id="2941517"/>
    <lineage>
        <taxon>Bacteria</taxon>
        <taxon>Bacillati</taxon>
        <taxon>Bacillota</taxon>
        <taxon>Clostridia</taxon>
        <taxon>Lachnospirales</taxon>
        <taxon>Lachnospiraceae</taxon>
        <taxon>Hominisplanchenecus</taxon>
    </lineage>
</organism>